<reference evidence="7" key="1">
    <citation type="journal article" date="2015" name="Genome Announc.">
        <title>Draft Genome Sequence of Thiostrepton-Producing Streptomyces azureus ATCC 14921.</title>
        <authorList>
            <person name="Sakihara K."/>
            <person name="Maeda J."/>
            <person name="Tashiro K."/>
            <person name="Fujino Y."/>
            <person name="Kuhara S."/>
            <person name="Ohshima T."/>
            <person name="Ogata S."/>
            <person name="Doi K."/>
        </authorList>
    </citation>
    <scope>NUCLEOTIDE SEQUENCE [LARGE SCALE GENOMIC DNA]</scope>
    <source>
        <strain evidence="7">ATCC14921</strain>
    </source>
</reference>
<evidence type="ECO:0000313" key="7">
    <source>
        <dbReference type="EMBL" id="GAP52127.1"/>
    </source>
</evidence>
<dbReference type="Pfam" id="PF13515">
    <property type="entry name" value="FUSC_2"/>
    <property type="match status" value="1"/>
</dbReference>
<gene>
    <name evidence="7" type="ORF">SAZU_7000</name>
</gene>
<feature type="transmembrane region" description="Helical" evidence="5">
    <location>
        <begin position="36"/>
        <end position="55"/>
    </location>
</feature>
<dbReference type="EMBL" id="DF968411">
    <property type="protein sequence ID" value="GAP52127.1"/>
    <property type="molecule type" value="Genomic_DNA"/>
</dbReference>
<sequence length="431" mass="47892">MDAFDSQGKGNSLRMREVREWTAHARRIVHKRRDPVVVQTVRSAFAATIAYVIALRLSPEAAPLTAPLTALLVVQVTLYATLTNGFRRVNAVVTGVLVAIAFSLLVGLTWWSLALLLVASLVVGRLVRVEEYVPEVAISAMLVLGVTTVGDTAWARVVETLIGAVVGLGCNLLLAPPVWVEEAGASIEGLARRLRQLMLRMGEEAAGRTPADRAAERLHEARRLDHDIVEVDAALLQAEDSLRLNPRVREGLLHRVVLRTGLDTLEICTVVLRVLARSFTDLAKERETEPLFDAETGAALEQLLSEIADAVVSFAVLVTTHLSASAESAEERLATELRTAAATRDKLALLLRKEAERETRHWQLLGAVLTEVNRILDELDTEHRTRRLFEELDRVSREQRVRMPRLTRLRERLGVQEQMWRNRTGVGGRSR</sequence>
<name>A0A0K8PW68_STRAJ</name>
<proteinExistence type="predicted"/>
<evidence type="ECO:0000256" key="5">
    <source>
        <dbReference type="SAM" id="Phobius"/>
    </source>
</evidence>
<evidence type="ECO:0000256" key="2">
    <source>
        <dbReference type="ARBA" id="ARBA00022692"/>
    </source>
</evidence>
<protein>
    <submittedName>
        <fullName evidence="7">Integral membrane protein</fullName>
    </submittedName>
</protein>
<dbReference type="GO" id="GO:0016020">
    <property type="term" value="C:membrane"/>
    <property type="evidence" value="ECO:0007669"/>
    <property type="project" value="UniProtKB-SubCell"/>
</dbReference>
<evidence type="ECO:0000256" key="1">
    <source>
        <dbReference type="ARBA" id="ARBA00004141"/>
    </source>
</evidence>
<feature type="transmembrane region" description="Helical" evidence="5">
    <location>
        <begin position="61"/>
        <end position="80"/>
    </location>
</feature>
<evidence type="ECO:0000313" key="8">
    <source>
        <dbReference type="Proteomes" id="UP000053859"/>
    </source>
</evidence>
<dbReference type="AlphaFoldDB" id="A0A0K8PW68"/>
<keyword evidence="2 5" id="KW-0812">Transmembrane</keyword>
<evidence type="ECO:0000259" key="6">
    <source>
        <dbReference type="Pfam" id="PF13515"/>
    </source>
</evidence>
<organism evidence="7 8">
    <name type="scientific">Streptomyces azureus</name>
    <dbReference type="NCBI Taxonomy" id="146537"/>
    <lineage>
        <taxon>Bacteria</taxon>
        <taxon>Bacillati</taxon>
        <taxon>Actinomycetota</taxon>
        <taxon>Actinomycetes</taxon>
        <taxon>Kitasatosporales</taxon>
        <taxon>Streptomycetaceae</taxon>
        <taxon>Streptomyces</taxon>
    </lineage>
</organism>
<keyword evidence="8" id="KW-1185">Reference proteome</keyword>
<keyword evidence="4 5" id="KW-0472">Membrane</keyword>
<feature type="domain" description="Integral membrane bound transporter" evidence="6">
    <location>
        <begin position="50"/>
        <end position="168"/>
    </location>
</feature>
<dbReference type="PATRIC" id="fig|146537.3.peg.7366"/>
<keyword evidence="3 5" id="KW-1133">Transmembrane helix</keyword>
<feature type="transmembrane region" description="Helical" evidence="5">
    <location>
        <begin position="92"/>
        <end position="124"/>
    </location>
</feature>
<dbReference type="Proteomes" id="UP000053859">
    <property type="component" value="Unassembled WGS sequence"/>
</dbReference>
<evidence type="ECO:0000256" key="3">
    <source>
        <dbReference type="ARBA" id="ARBA00022989"/>
    </source>
</evidence>
<comment type="subcellular location">
    <subcellularLocation>
        <location evidence="1">Membrane</location>
        <topology evidence="1">Multi-pass membrane protein</topology>
    </subcellularLocation>
</comment>
<evidence type="ECO:0000256" key="4">
    <source>
        <dbReference type="ARBA" id="ARBA00023136"/>
    </source>
</evidence>
<accession>A0A0K8PW68</accession>
<dbReference type="InterPro" id="IPR049453">
    <property type="entry name" value="Memb_transporter_dom"/>
</dbReference>